<dbReference type="InterPro" id="IPR051799">
    <property type="entry name" value="NADH_flavin_oxidoreductase"/>
</dbReference>
<dbReference type="Gene3D" id="3.20.20.70">
    <property type="entry name" value="Aldolase class I"/>
    <property type="match status" value="1"/>
</dbReference>
<keyword evidence="2" id="KW-0560">Oxidoreductase</keyword>
<dbReference type="GO" id="GO:0010181">
    <property type="term" value="F:FMN binding"/>
    <property type="evidence" value="ECO:0007669"/>
    <property type="project" value="InterPro"/>
</dbReference>
<reference evidence="4 5" key="1">
    <citation type="submission" date="2015-03" db="EMBL/GenBank/DDBJ databases">
        <title>Genome Assembly of Staphylococcus cohnii subsp. cohnii strain G22B2.</title>
        <authorList>
            <person name="Nair G."/>
            <person name="Kaur G."/>
            <person name="Khatri I."/>
            <person name="Singh N.K."/>
            <person name="Sathyabama S."/>
            <person name="Maurya S.K."/>
            <person name="Subramanian S."/>
            <person name="Agrewala J.N."/>
            <person name="Mayilraj S."/>
        </authorList>
    </citation>
    <scope>NUCLEOTIDE SEQUENCE [LARGE SCALE GENOMIC DNA]</scope>
    <source>
        <strain evidence="4 5">G22B2</strain>
    </source>
</reference>
<evidence type="ECO:0000313" key="5">
    <source>
        <dbReference type="Proteomes" id="UP000034455"/>
    </source>
</evidence>
<dbReference type="Pfam" id="PF00724">
    <property type="entry name" value="Oxidored_FMN"/>
    <property type="match status" value="1"/>
</dbReference>
<organism evidence="4 5">
    <name type="scientific">Staphylococcus cohnii subsp. cohnii</name>
    <dbReference type="NCBI Taxonomy" id="74704"/>
    <lineage>
        <taxon>Bacteria</taxon>
        <taxon>Bacillati</taxon>
        <taxon>Bacillota</taxon>
        <taxon>Bacilli</taxon>
        <taxon>Bacillales</taxon>
        <taxon>Staphylococcaceae</taxon>
        <taxon>Staphylococcus</taxon>
        <taxon>Staphylococcus cohnii species complex</taxon>
    </lineage>
</organism>
<protein>
    <submittedName>
        <fullName evidence="4">Putative NADH-dependent flavin oxidoreductase</fullName>
    </submittedName>
</protein>
<evidence type="ECO:0000313" key="4">
    <source>
        <dbReference type="EMBL" id="KKI65271.1"/>
    </source>
</evidence>
<sequence>MNKNYNALLKPLTLPNGIVLNNRFVLSPMTTNSSTQDGHITEADINYARRRAHSAPLQVTGAAYIEPYGQLFEYGFSITDDSCIPGLTTLANAMKQNGNKAILQLTHAGRFSNQAILNFGQVYGPSAMTLNSPIKHEVLSMTTDKIKSVIQQYADATSRAIKAGFDGVEISAAQRLLIQTFFSTFSNLRTDEYGNQNLENRSRFELEILKAVQNVTDQEAPSQFILGYRATPEETRGSDVGYTVDEFNRHLDWVLETADIQYLAIASWGRQIYQNKVRSEGKYTGEYVNAVVYKYLNGRIPLIASGGINSPDSALDALKNADMVGMSSPFVTEPDFVTKLKERRPDDIDLHVTLEDIDELAIPYAAFKDIVKMMDYGEGLKKETRDELRKLETNYDEVNYKEVDHKNES</sequence>
<dbReference type="InterPro" id="IPR013785">
    <property type="entry name" value="Aldolase_TIM"/>
</dbReference>
<feature type="domain" description="NADH:flavin oxidoreductase/NADH oxidase N-terminal" evidence="3">
    <location>
        <begin position="8"/>
        <end position="346"/>
    </location>
</feature>
<keyword evidence="1" id="KW-0285">Flavoprotein</keyword>
<comment type="caution">
    <text evidence="4">The sequence shown here is derived from an EMBL/GenBank/DDBJ whole genome shotgun (WGS) entry which is preliminary data.</text>
</comment>
<dbReference type="RefSeq" id="WP_019469143.1">
    <property type="nucleotide sequence ID" value="NZ_LAKJ01000002.1"/>
</dbReference>
<evidence type="ECO:0000256" key="1">
    <source>
        <dbReference type="ARBA" id="ARBA00022630"/>
    </source>
</evidence>
<dbReference type="AlphaFoldDB" id="A0A0M2NZY4"/>
<dbReference type="GO" id="GO:0016491">
    <property type="term" value="F:oxidoreductase activity"/>
    <property type="evidence" value="ECO:0007669"/>
    <property type="project" value="UniProtKB-KW"/>
</dbReference>
<name>A0A0M2NZY4_STACC</name>
<dbReference type="SUPFAM" id="SSF51395">
    <property type="entry name" value="FMN-linked oxidoreductases"/>
    <property type="match status" value="1"/>
</dbReference>
<dbReference type="EMBL" id="LAKJ01000002">
    <property type="protein sequence ID" value="KKI65271.1"/>
    <property type="molecule type" value="Genomic_DNA"/>
</dbReference>
<dbReference type="CDD" id="cd04735">
    <property type="entry name" value="OYE_like_4_FMN"/>
    <property type="match status" value="1"/>
</dbReference>
<dbReference type="PATRIC" id="fig|74704.6.peg.1262"/>
<evidence type="ECO:0000256" key="2">
    <source>
        <dbReference type="ARBA" id="ARBA00023002"/>
    </source>
</evidence>
<gene>
    <name evidence="4" type="ORF">UF66_1228</name>
</gene>
<dbReference type="Proteomes" id="UP000034455">
    <property type="component" value="Unassembled WGS sequence"/>
</dbReference>
<accession>A0A0M2NZY4</accession>
<dbReference type="PANTHER" id="PTHR43656:SF2">
    <property type="entry name" value="BINDING OXIDOREDUCTASE, PUTATIVE (AFU_ORTHOLOGUE AFUA_2G08260)-RELATED"/>
    <property type="match status" value="1"/>
</dbReference>
<proteinExistence type="predicted"/>
<evidence type="ECO:0000259" key="3">
    <source>
        <dbReference type="Pfam" id="PF00724"/>
    </source>
</evidence>
<dbReference type="InterPro" id="IPR001155">
    <property type="entry name" value="OxRdtase_FMN_N"/>
</dbReference>
<dbReference type="PANTHER" id="PTHR43656">
    <property type="entry name" value="BINDING OXIDOREDUCTASE, PUTATIVE (AFU_ORTHOLOGUE AFUA_2G08260)-RELATED"/>
    <property type="match status" value="1"/>
</dbReference>